<keyword evidence="3 7" id="KW-0812">Transmembrane</keyword>
<comment type="caution">
    <text evidence="8">The sequence shown here is derived from an EMBL/GenBank/DDBJ whole genome shotgun (WGS) entry which is preliminary data.</text>
</comment>
<reference evidence="8 9" key="1">
    <citation type="submission" date="2019-06" db="EMBL/GenBank/DDBJ databases">
        <title>Draft genomes of female and male turbot (Scophthalmus maximus).</title>
        <authorList>
            <person name="Xu H."/>
            <person name="Xu X.-W."/>
            <person name="Shao C."/>
            <person name="Chen S."/>
        </authorList>
    </citation>
    <scope>NUCLEOTIDE SEQUENCE [LARGE SCALE GENOMIC DNA]</scope>
    <source>
        <strain evidence="8">Ysfricsl-2016a</strain>
        <tissue evidence="8">Blood</tissue>
    </source>
</reference>
<gene>
    <name evidence="8" type="ORF">F2P81_003614</name>
</gene>
<evidence type="ECO:0000256" key="6">
    <source>
        <dbReference type="SAM" id="MobiDB-lite"/>
    </source>
</evidence>
<evidence type="ECO:0000256" key="2">
    <source>
        <dbReference type="ARBA" id="ARBA00006843"/>
    </source>
</evidence>
<dbReference type="Proteomes" id="UP000438429">
    <property type="component" value="Unassembled WGS sequence"/>
</dbReference>
<name>A0A6A4TA19_SCOMX</name>
<feature type="region of interest" description="Disordered" evidence="6">
    <location>
        <begin position="127"/>
        <end position="150"/>
    </location>
</feature>
<keyword evidence="4 7" id="KW-1133">Transmembrane helix</keyword>
<comment type="similarity">
    <text evidence="2">Belongs to the CD225/Dispanin family.</text>
</comment>
<comment type="subcellular location">
    <subcellularLocation>
        <location evidence="1">Membrane</location>
    </subcellularLocation>
</comment>
<sequence>MNTDIDVCVIGVHRSTDKLVGLCKKSSDSSSDSESEDNFIVLPPRDYLGLAIFSMLCCFWPLGIFAFYYSHKTGKAIAKGDFSRAGMSSRRALFLVALSITIGTGMHVPELLPAVCVTKLSEEKRLNQREKKKKKKKKKKRGWSITLTAY</sequence>
<evidence type="ECO:0000256" key="7">
    <source>
        <dbReference type="SAM" id="Phobius"/>
    </source>
</evidence>
<evidence type="ECO:0000313" key="8">
    <source>
        <dbReference type="EMBL" id="KAF0044456.1"/>
    </source>
</evidence>
<evidence type="ECO:0000256" key="5">
    <source>
        <dbReference type="ARBA" id="ARBA00023136"/>
    </source>
</evidence>
<dbReference type="EMBL" id="VEVO01000003">
    <property type="protein sequence ID" value="KAF0044456.1"/>
    <property type="molecule type" value="Genomic_DNA"/>
</dbReference>
<evidence type="ECO:0000256" key="4">
    <source>
        <dbReference type="ARBA" id="ARBA00022989"/>
    </source>
</evidence>
<dbReference type="AlphaFoldDB" id="A0A6A4TA19"/>
<dbReference type="InterPro" id="IPR007593">
    <property type="entry name" value="CD225/Dispanin_fam"/>
</dbReference>
<proteinExistence type="inferred from homology"/>
<dbReference type="PANTHER" id="PTHR14768:SF4">
    <property type="entry name" value="SYNAPSE DIFFERENTIATION-INDUCING GENE PROTEIN 1-LIKE"/>
    <property type="match status" value="1"/>
</dbReference>
<evidence type="ECO:0000256" key="1">
    <source>
        <dbReference type="ARBA" id="ARBA00004370"/>
    </source>
</evidence>
<feature type="transmembrane region" description="Helical" evidence="7">
    <location>
        <begin position="47"/>
        <end position="70"/>
    </location>
</feature>
<evidence type="ECO:0000256" key="3">
    <source>
        <dbReference type="ARBA" id="ARBA00022692"/>
    </source>
</evidence>
<evidence type="ECO:0008006" key="10">
    <source>
        <dbReference type="Google" id="ProtNLM"/>
    </source>
</evidence>
<protein>
    <recommendedName>
        <fullName evidence="10">Transmembrane protein 91</fullName>
    </recommendedName>
</protein>
<evidence type="ECO:0000313" key="9">
    <source>
        <dbReference type="Proteomes" id="UP000438429"/>
    </source>
</evidence>
<feature type="compositionally biased region" description="Basic residues" evidence="6">
    <location>
        <begin position="130"/>
        <end position="142"/>
    </location>
</feature>
<dbReference type="Pfam" id="PF04505">
    <property type="entry name" value="CD225"/>
    <property type="match status" value="1"/>
</dbReference>
<accession>A0A6A4TA19</accession>
<dbReference type="PANTHER" id="PTHR14768">
    <property type="entry name" value="UPF0338 PROTEIN"/>
    <property type="match status" value="1"/>
</dbReference>
<organism evidence="8 9">
    <name type="scientific">Scophthalmus maximus</name>
    <name type="common">Turbot</name>
    <name type="synonym">Psetta maxima</name>
    <dbReference type="NCBI Taxonomy" id="52904"/>
    <lineage>
        <taxon>Eukaryota</taxon>
        <taxon>Metazoa</taxon>
        <taxon>Chordata</taxon>
        <taxon>Craniata</taxon>
        <taxon>Vertebrata</taxon>
        <taxon>Euteleostomi</taxon>
        <taxon>Actinopterygii</taxon>
        <taxon>Neopterygii</taxon>
        <taxon>Teleostei</taxon>
        <taxon>Neoteleostei</taxon>
        <taxon>Acanthomorphata</taxon>
        <taxon>Carangaria</taxon>
        <taxon>Pleuronectiformes</taxon>
        <taxon>Pleuronectoidei</taxon>
        <taxon>Scophthalmidae</taxon>
        <taxon>Scophthalmus</taxon>
    </lineage>
</organism>
<keyword evidence="5 7" id="KW-0472">Membrane</keyword>
<dbReference type="GO" id="GO:0016020">
    <property type="term" value="C:membrane"/>
    <property type="evidence" value="ECO:0007669"/>
    <property type="project" value="UniProtKB-SubCell"/>
</dbReference>